<dbReference type="PROSITE" id="PS51318">
    <property type="entry name" value="TAT"/>
    <property type="match status" value="1"/>
</dbReference>
<dbReference type="InterPro" id="IPR006311">
    <property type="entry name" value="TAT_signal"/>
</dbReference>
<dbReference type="PANTHER" id="PTHR30290">
    <property type="entry name" value="PERIPLASMIC BINDING COMPONENT OF ABC TRANSPORTER"/>
    <property type="match status" value="1"/>
</dbReference>
<dbReference type="CDD" id="cd08503">
    <property type="entry name" value="PBP2_NikA_DppA_OppA_like_17"/>
    <property type="match status" value="1"/>
</dbReference>
<dbReference type="EMBL" id="WUMU01000015">
    <property type="protein sequence ID" value="MXN18782.1"/>
    <property type="molecule type" value="Genomic_DNA"/>
</dbReference>
<reference evidence="5 6" key="1">
    <citation type="submission" date="2019-12" db="EMBL/GenBank/DDBJ databases">
        <authorList>
            <person name="Li M."/>
        </authorList>
    </citation>
    <scope>NUCLEOTIDE SEQUENCE [LARGE SCALE GENOMIC DNA]</scope>
    <source>
        <strain evidence="5 6">GBMRC 2024</strain>
    </source>
</reference>
<protein>
    <submittedName>
        <fullName evidence="5">Peptide ABC transporter substrate-binding protein</fullName>
    </submittedName>
</protein>
<evidence type="ECO:0000256" key="2">
    <source>
        <dbReference type="ARBA" id="ARBA00005695"/>
    </source>
</evidence>
<dbReference type="Pfam" id="PF00496">
    <property type="entry name" value="SBP_bac_5"/>
    <property type="match status" value="1"/>
</dbReference>
<keyword evidence="6" id="KW-1185">Reference proteome</keyword>
<feature type="chain" id="PRO_5026788581" evidence="3">
    <location>
        <begin position="33"/>
        <end position="518"/>
    </location>
</feature>
<evidence type="ECO:0000313" key="6">
    <source>
        <dbReference type="Proteomes" id="UP000477911"/>
    </source>
</evidence>
<dbReference type="Gene3D" id="3.40.190.10">
    <property type="entry name" value="Periplasmic binding protein-like II"/>
    <property type="match status" value="1"/>
</dbReference>
<dbReference type="GO" id="GO:0030288">
    <property type="term" value="C:outer membrane-bounded periplasmic space"/>
    <property type="evidence" value="ECO:0007669"/>
    <property type="project" value="UniProtKB-ARBA"/>
</dbReference>
<proteinExistence type="inferred from homology"/>
<dbReference type="Proteomes" id="UP000477911">
    <property type="component" value="Unassembled WGS sequence"/>
</dbReference>
<feature type="domain" description="Solute-binding protein family 5" evidence="4">
    <location>
        <begin position="84"/>
        <end position="418"/>
    </location>
</feature>
<name>A0A6L7G520_9RHOB</name>
<feature type="signal peptide" evidence="3">
    <location>
        <begin position="1"/>
        <end position="32"/>
    </location>
</feature>
<dbReference type="GO" id="GO:0043190">
    <property type="term" value="C:ATP-binding cassette (ABC) transporter complex"/>
    <property type="evidence" value="ECO:0007669"/>
    <property type="project" value="InterPro"/>
</dbReference>
<organism evidence="5 6">
    <name type="scientific">Pseudooceanicola albus</name>
    <dbReference type="NCBI Taxonomy" id="2692189"/>
    <lineage>
        <taxon>Bacteria</taxon>
        <taxon>Pseudomonadati</taxon>
        <taxon>Pseudomonadota</taxon>
        <taxon>Alphaproteobacteria</taxon>
        <taxon>Rhodobacterales</taxon>
        <taxon>Paracoccaceae</taxon>
        <taxon>Pseudooceanicola</taxon>
    </lineage>
</organism>
<comment type="similarity">
    <text evidence="2">Belongs to the bacterial solute-binding protein 5 family.</text>
</comment>
<dbReference type="GO" id="GO:1904680">
    <property type="term" value="F:peptide transmembrane transporter activity"/>
    <property type="evidence" value="ECO:0007669"/>
    <property type="project" value="TreeGrafter"/>
</dbReference>
<dbReference type="Gene3D" id="3.90.76.10">
    <property type="entry name" value="Dipeptide-binding Protein, Domain 1"/>
    <property type="match status" value="1"/>
</dbReference>
<evidence type="ECO:0000259" key="4">
    <source>
        <dbReference type="Pfam" id="PF00496"/>
    </source>
</evidence>
<dbReference type="InterPro" id="IPR030678">
    <property type="entry name" value="Peptide/Ni-bd"/>
</dbReference>
<dbReference type="Gene3D" id="3.10.105.10">
    <property type="entry name" value="Dipeptide-binding Protein, Domain 3"/>
    <property type="match status" value="1"/>
</dbReference>
<dbReference type="AlphaFoldDB" id="A0A6L7G520"/>
<sequence>MDKTFRLNRRGFLASTAAMGAGLMLAPGLAQAAEPKQGGTFRLGIGDFSPTDTMDVTSNDTKFYNIAQLCARNCLIEIAPDGSLIPELAESWGSDDTAKVWTFKLRSGVTFHSGKTLDAQDVVFTLGRHLEKGTTSGIKPFLEDVETFEAAGPLEVKITLKNANVDFPAILATPNAVIVADGNRDPKDGNGTGPYILENWQPGVSASFKKNPNYWKEGRAHFDAVELIGIADPSARTSALIGGKIDAYNQVDLKTVKLLKAAPTVNILSVSSKAHYCFPMMMDMDPFTNQAVVDAMRYGINRQDMVDRILNGYGTVGNDQPINASYRYFNADLPQREYDPEKAKSLLKKAGMDHLAVTLNVSEVPFSGATDAAVLYKEHAKAAGIDIDVKRVPDDSYWDKIWTHVPLCATRWSGRLTEDIMIGGVYTTSAANAGWNETAMKDPQLDELVIKGRSELNEDKRRQMYYDMQEIIRDRGSNNIFAFANFTDATTKKVATPEKLGNDRELDSMRAPERWWFA</sequence>
<keyword evidence="3" id="KW-0732">Signal</keyword>
<dbReference type="RefSeq" id="WP_160894908.1">
    <property type="nucleotide sequence ID" value="NZ_WUMU01000015.1"/>
</dbReference>
<comment type="subcellular location">
    <subcellularLocation>
        <location evidence="1">Periplasm</location>
    </subcellularLocation>
</comment>
<comment type="caution">
    <text evidence="5">The sequence shown here is derived from an EMBL/GenBank/DDBJ whole genome shotgun (WGS) entry which is preliminary data.</text>
</comment>
<dbReference type="InterPro" id="IPR039424">
    <property type="entry name" value="SBP_5"/>
</dbReference>
<dbReference type="InterPro" id="IPR000914">
    <property type="entry name" value="SBP_5_dom"/>
</dbReference>
<evidence type="ECO:0000313" key="5">
    <source>
        <dbReference type="EMBL" id="MXN18782.1"/>
    </source>
</evidence>
<evidence type="ECO:0000256" key="3">
    <source>
        <dbReference type="SAM" id="SignalP"/>
    </source>
</evidence>
<accession>A0A6L7G520</accession>
<evidence type="ECO:0000256" key="1">
    <source>
        <dbReference type="ARBA" id="ARBA00004418"/>
    </source>
</evidence>
<dbReference type="SUPFAM" id="SSF53850">
    <property type="entry name" value="Periplasmic binding protein-like II"/>
    <property type="match status" value="1"/>
</dbReference>
<dbReference type="PIRSF" id="PIRSF002741">
    <property type="entry name" value="MppA"/>
    <property type="match status" value="1"/>
</dbReference>
<dbReference type="GO" id="GO:0015833">
    <property type="term" value="P:peptide transport"/>
    <property type="evidence" value="ECO:0007669"/>
    <property type="project" value="TreeGrafter"/>
</dbReference>
<gene>
    <name evidence="5" type="ORF">GR170_13105</name>
</gene>